<comment type="caution">
    <text evidence="4">The sequence shown here is derived from an EMBL/GenBank/DDBJ whole genome shotgun (WGS) entry which is preliminary data.</text>
</comment>
<reference evidence="5 6" key="1">
    <citation type="submission" date="2017-04" db="EMBL/GenBank/DDBJ databases">
        <title>Staphylococcus agnetis, a potential pathogen in the broiler production.</title>
        <authorList>
            <person name="Poulsen L."/>
        </authorList>
    </citation>
    <scope>NUCLEOTIDE SEQUENCE [LARGE SCALE GENOMIC DNA]</scope>
    <source>
        <strain evidence="5 6">723_310714_2_2_spleen</strain>
    </source>
</reference>
<organism evidence="4 7">
    <name type="scientific">Staphylococcus agnetis</name>
    <dbReference type="NCBI Taxonomy" id="985762"/>
    <lineage>
        <taxon>Bacteria</taxon>
        <taxon>Bacillati</taxon>
        <taxon>Bacillota</taxon>
        <taxon>Bacilli</taxon>
        <taxon>Bacillales</taxon>
        <taxon>Staphylococcaceae</taxon>
        <taxon>Staphylococcus</taxon>
    </lineage>
</organism>
<keyword evidence="6" id="KW-1185">Reference proteome</keyword>
<evidence type="ECO:0000256" key="2">
    <source>
        <dbReference type="SAM" id="MobiDB-lite"/>
    </source>
</evidence>
<accession>A0A2T4MJZ5</accession>
<evidence type="ECO:0000313" key="6">
    <source>
        <dbReference type="Proteomes" id="UP000195208"/>
    </source>
</evidence>
<reference evidence="4" key="2">
    <citation type="submission" date="2019-11" db="EMBL/GenBank/DDBJ databases">
        <title>Whole genome comparisons of Staphylococcus agnetis isolates from cattle and chickens.</title>
        <authorList>
            <person name="Rhoads D."/>
            <person name="Shwani A."/>
            <person name="Adkins P."/>
            <person name="Calcutt M."/>
            <person name="Middleton J."/>
        </authorList>
    </citation>
    <scope>NUCLEOTIDE SEQUENCE</scope>
    <source>
        <strain evidence="4">1387</strain>
    </source>
</reference>
<keyword evidence="1" id="KW-0732">Signal</keyword>
<sequence length="111" mass="12509">MNLQGDIFMINKQRYGIRKYKIGAASIALGTMVVIGVNENNEAHASEIQMQHSSNESSESNVQNNAEPQQHNAPVETLKETLVDTNQKINDEQIQQPIQQNEEECSIRRNS</sequence>
<gene>
    <name evidence="5" type="ORF">B9M88_09920</name>
    <name evidence="4" type="ORF">GLV84_05470</name>
</gene>
<evidence type="ECO:0000256" key="1">
    <source>
        <dbReference type="ARBA" id="ARBA00022729"/>
    </source>
</evidence>
<protein>
    <submittedName>
        <fullName evidence="4">YSIRK-type signal peptide-containing protein</fullName>
    </submittedName>
</protein>
<dbReference type="NCBIfam" id="TIGR01168">
    <property type="entry name" value="YSIRK_signal"/>
    <property type="match status" value="1"/>
</dbReference>
<feature type="compositionally biased region" description="Polar residues" evidence="2">
    <location>
        <begin position="62"/>
        <end position="72"/>
    </location>
</feature>
<dbReference type="EMBL" id="WMFL01000069">
    <property type="protein sequence ID" value="NJI02299.1"/>
    <property type="molecule type" value="Genomic_DNA"/>
</dbReference>
<evidence type="ECO:0000259" key="3">
    <source>
        <dbReference type="Pfam" id="PF04650"/>
    </source>
</evidence>
<proteinExistence type="predicted"/>
<dbReference type="OrthoDB" id="2218359at2"/>
<evidence type="ECO:0000313" key="7">
    <source>
        <dbReference type="Proteomes" id="UP000646308"/>
    </source>
</evidence>
<dbReference type="Proteomes" id="UP000195208">
    <property type="component" value="Unassembled WGS sequence"/>
</dbReference>
<dbReference type="Proteomes" id="UP000646308">
    <property type="component" value="Unassembled WGS sequence"/>
</dbReference>
<feature type="domain" description="YSIRK Gram-positive signal peptide" evidence="3">
    <location>
        <begin position="12"/>
        <end position="34"/>
    </location>
</feature>
<feature type="region of interest" description="Disordered" evidence="2">
    <location>
        <begin position="44"/>
        <end position="111"/>
    </location>
</feature>
<evidence type="ECO:0000313" key="4">
    <source>
        <dbReference type="EMBL" id="NJI02299.1"/>
    </source>
</evidence>
<dbReference type="EMBL" id="NEFX01000018">
    <property type="protein sequence ID" value="OTW30573.1"/>
    <property type="molecule type" value="Genomic_DNA"/>
</dbReference>
<evidence type="ECO:0000313" key="5">
    <source>
        <dbReference type="EMBL" id="OTW30573.1"/>
    </source>
</evidence>
<name>A0A2T4MJZ5_9STAP</name>
<dbReference type="Pfam" id="PF04650">
    <property type="entry name" value="YSIRK_signal"/>
    <property type="match status" value="1"/>
</dbReference>
<dbReference type="InterPro" id="IPR005877">
    <property type="entry name" value="YSIRK_signal_dom"/>
</dbReference>
<dbReference type="AlphaFoldDB" id="A0A2T4MJZ5"/>
<dbReference type="RefSeq" id="WP_082624730.1">
    <property type="nucleotide sequence ID" value="NZ_WMFQ01000001.1"/>
</dbReference>